<dbReference type="Proteomes" id="UP000799750">
    <property type="component" value="Unassembled WGS sequence"/>
</dbReference>
<proteinExistence type="predicted"/>
<evidence type="ECO:0000313" key="2">
    <source>
        <dbReference type="Proteomes" id="UP000799750"/>
    </source>
</evidence>
<dbReference type="OrthoDB" id="2426273at2759"/>
<accession>A0A6A6QH15</accession>
<dbReference type="PANTHER" id="PTHR39596">
    <property type="match status" value="1"/>
</dbReference>
<protein>
    <submittedName>
        <fullName evidence="1">Uncharacterized protein</fullName>
    </submittedName>
</protein>
<name>A0A6A6QH15_9PEZI</name>
<dbReference type="PANTHER" id="PTHR39596:SF2">
    <property type="entry name" value="HET DOMAIN PROTEIN (AFU_ORTHOLOGUE AFUA_1G17550)-RELATED"/>
    <property type="match status" value="1"/>
</dbReference>
<keyword evidence="2" id="KW-1185">Reference proteome</keyword>
<evidence type="ECO:0000313" key="1">
    <source>
        <dbReference type="EMBL" id="KAF2491481.1"/>
    </source>
</evidence>
<sequence length="224" mass="24984">MPQGVLFEFGTGSWVMSAPEERMHSKTVAAVLADIDFSCRILAAALDGRSGNGAGAYASLLLLLYRRMLEDEWCPFYVERMRFTLSIENQVRAFALGSVRCALDHSECNQSRCVQDRANGGYNPVHCVAGCECGLIRPPMENMIQVLKNGDIPVLALSDEEDDASKMRVYAAKDCSYVAISHVWADGLGNPEENAILRCQARRLHRHRLSYMEGGEDLEHTRRI</sequence>
<dbReference type="EMBL" id="MU004195">
    <property type="protein sequence ID" value="KAF2491481.1"/>
    <property type="molecule type" value="Genomic_DNA"/>
</dbReference>
<organism evidence="1 2">
    <name type="scientific">Lophium mytilinum</name>
    <dbReference type="NCBI Taxonomy" id="390894"/>
    <lineage>
        <taxon>Eukaryota</taxon>
        <taxon>Fungi</taxon>
        <taxon>Dikarya</taxon>
        <taxon>Ascomycota</taxon>
        <taxon>Pezizomycotina</taxon>
        <taxon>Dothideomycetes</taxon>
        <taxon>Pleosporomycetidae</taxon>
        <taxon>Mytilinidiales</taxon>
        <taxon>Mytilinidiaceae</taxon>
        <taxon>Lophium</taxon>
    </lineage>
</organism>
<gene>
    <name evidence="1" type="ORF">BU16DRAFT_119704</name>
</gene>
<reference evidence="1" key="1">
    <citation type="journal article" date="2020" name="Stud. Mycol.">
        <title>101 Dothideomycetes genomes: a test case for predicting lifestyles and emergence of pathogens.</title>
        <authorList>
            <person name="Haridas S."/>
            <person name="Albert R."/>
            <person name="Binder M."/>
            <person name="Bloem J."/>
            <person name="Labutti K."/>
            <person name="Salamov A."/>
            <person name="Andreopoulos B."/>
            <person name="Baker S."/>
            <person name="Barry K."/>
            <person name="Bills G."/>
            <person name="Bluhm B."/>
            <person name="Cannon C."/>
            <person name="Castanera R."/>
            <person name="Culley D."/>
            <person name="Daum C."/>
            <person name="Ezra D."/>
            <person name="Gonzalez J."/>
            <person name="Henrissat B."/>
            <person name="Kuo A."/>
            <person name="Liang C."/>
            <person name="Lipzen A."/>
            <person name="Lutzoni F."/>
            <person name="Magnuson J."/>
            <person name="Mondo S."/>
            <person name="Nolan M."/>
            <person name="Ohm R."/>
            <person name="Pangilinan J."/>
            <person name="Park H.-J."/>
            <person name="Ramirez L."/>
            <person name="Alfaro M."/>
            <person name="Sun H."/>
            <person name="Tritt A."/>
            <person name="Yoshinaga Y."/>
            <person name="Zwiers L.-H."/>
            <person name="Turgeon B."/>
            <person name="Goodwin S."/>
            <person name="Spatafora J."/>
            <person name="Crous P."/>
            <person name="Grigoriev I."/>
        </authorList>
    </citation>
    <scope>NUCLEOTIDE SEQUENCE</scope>
    <source>
        <strain evidence="1">CBS 269.34</strain>
    </source>
</reference>
<dbReference type="AlphaFoldDB" id="A0A6A6QH15"/>